<keyword evidence="1" id="KW-0812">Transmembrane</keyword>
<dbReference type="AlphaFoldDB" id="A0A0U1KU22"/>
<proteinExistence type="predicted"/>
<name>A0A0U1KU22_9FIRM</name>
<keyword evidence="1" id="KW-0472">Membrane</keyword>
<gene>
    <name evidence="2" type="ORF">SpAn4DRAFT_4676</name>
</gene>
<sequence length="49" mass="5834">MSLLPEFSISFWNGWWFSLIYLIVNLGIPSVKKDAFKRLFKSPKSHEKF</sequence>
<keyword evidence="3" id="KW-1185">Reference proteome</keyword>
<organism evidence="2 3">
    <name type="scientific">Sporomusa ovata</name>
    <dbReference type="NCBI Taxonomy" id="2378"/>
    <lineage>
        <taxon>Bacteria</taxon>
        <taxon>Bacillati</taxon>
        <taxon>Bacillota</taxon>
        <taxon>Negativicutes</taxon>
        <taxon>Selenomonadales</taxon>
        <taxon>Sporomusaceae</taxon>
        <taxon>Sporomusa</taxon>
    </lineage>
</organism>
<accession>A0A0U1KU22</accession>
<evidence type="ECO:0000313" key="3">
    <source>
        <dbReference type="Proteomes" id="UP000049855"/>
    </source>
</evidence>
<protein>
    <submittedName>
        <fullName evidence="2">Uncharacterized protein</fullName>
    </submittedName>
</protein>
<dbReference type="EMBL" id="CTRP01000002">
    <property type="protein sequence ID" value="CQR70164.1"/>
    <property type="molecule type" value="Genomic_DNA"/>
</dbReference>
<dbReference type="Proteomes" id="UP000049855">
    <property type="component" value="Unassembled WGS sequence"/>
</dbReference>
<feature type="transmembrane region" description="Helical" evidence="1">
    <location>
        <begin position="12"/>
        <end position="31"/>
    </location>
</feature>
<evidence type="ECO:0000256" key="1">
    <source>
        <dbReference type="SAM" id="Phobius"/>
    </source>
</evidence>
<keyword evidence="1" id="KW-1133">Transmembrane helix</keyword>
<reference evidence="3" key="1">
    <citation type="submission" date="2015-03" db="EMBL/GenBank/DDBJ databases">
        <authorList>
            <person name="Nijsse Bart"/>
        </authorList>
    </citation>
    <scope>NUCLEOTIDE SEQUENCE [LARGE SCALE GENOMIC DNA]</scope>
</reference>
<dbReference type="RefSeq" id="WP_156023729.1">
    <property type="nucleotide sequence ID" value="NZ_CTRP01000002.1"/>
</dbReference>
<evidence type="ECO:0000313" key="2">
    <source>
        <dbReference type="EMBL" id="CQR70164.1"/>
    </source>
</evidence>